<feature type="domain" description="BTB" evidence="2">
    <location>
        <begin position="346"/>
        <end position="399"/>
    </location>
</feature>
<dbReference type="PROSITE" id="PS50097">
    <property type="entry name" value="BTB"/>
    <property type="match status" value="1"/>
</dbReference>
<dbReference type="CDD" id="cd18186">
    <property type="entry name" value="BTB_POZ_ZBTB_KLHL-like"/>
    <property type="match status" value="1"/>
</dbReference>
<evidence type="ECO:0000313" key="3">
    <source>
        <dbReference type="EMBL" id="THZ16751.1"/>
    </source>
</evidence>
<dbReference type="PANTHER" id="PTHR47843">
    <property type="entry name" value="BTB DOMAIN-CONTAINING PROTEIN-RELATED"/>
    <property type="match status" value="1"/>
</dbReference>
<dbReference type="AlphaFoldDB" id="A0A4V4KIX5"/>
<dbReference type="InterPro" id="IPR000210">
    <property type="entry name" value="BTB/POZ_dom"/>
</dbReference>
<proteinExistence type="predicted"/>
<reference evidence="3 4" key="1">
    <citation type="submission" date="2018-10" db="EMBL/GenBank/DDBJ databases">
        <title>Fifty Aureobasidium pullulans genomes reveal a recombining polyextremotolerant generalist.</title>
        <authorList>
            <person name="Gostincar C."/>
            <person name="Turk M."/>
            <person name="Zajc J."/>
            <person name="Gunde-Cimerman N."/>
        </authorList>
    </citation>
    <scope>NUCLEOTIDE SEQUENCE [LARGE SCALE GENOMIC DNA]</scope>
    <source>
        <strain evidence="3 4">EXF-3844</strain>
    </source>
</reference>
<evidence type="ECO:0000259" key="2">
    <source>
        <dbReference type="PROSITE" id="PS50097"/>
    </source>
</evidence>
<organism evidence="3 4">
    <name type="scientific">Aureobasidium pullulans</name>
    <name type="common">Black yeast</name>
    <name type="synonym">Pullularia pullulans</name>
    <dbReference type="NCBI Taxonomy" id="5580"/>
    <lineage>
        <taxon>Eukaryota</taxon>
        <taxon>Fungi</taxon>
        <taxon>Dikarya</taxon>
        <taxon>Ascomycota</taxon>
        <taxon>Pezizomycotina</taxon>
        <taxon>Dothideomycetes</taxon>
        <taxon>Dothideomycetidae</taxon>
        <taxon>Dothideales</taxon>
        <taxon>Saccotheciaceae</taxon>
        <taxon>Aureobasidium</taxon>
    </lineage>
</organism>
<comment type="caution">
    <text evidence="3">The sequence shown here is derived from an EMBL/GenBank/DDBJ whole genome shotgun (WGS) entry which is preliminary data.</text>
</comment>
<sequence>MPAERNKSTWSEGVVSDILRSCTETMELQSDLSKNKEVFRSNVNKELLCFFSPYYVAAIKGHFSEAKQKLFTLDLNHAQTRAFTHWLGTGRLTHTNTSAWAVDKKCLFGLYIFADMTDNLALRRAVMSHLTSEFTGTTDRPHPSEYGKLLPQLPKDSPLIPFCLDATVVDLELNEYLGIQTMKVSRGVELLRWLPEDRVRYIMEGVNERRRSIDSEGKWHFLWEVNACDYHEHENEEEWSLTCGNVTPNLKEPRPECYKHAGAQLLEYLKKPRERPVTRYIQKARRRQLHNHDEEPPPPTTMTSDEFDDARIWRWWTLPDIVGRSSEMIQIQSQGNDDDKLYRATVHKELLCFYSTYYTAAIKGRFAEAEQDKFVLELNCEQTRIFVAWLYSGRLEHHPDNGLDSEDAYALYIFADQTDIIALRRTIMSFLIDSTLRWLREQHFPGDLEKIIPRLPDQSQLRRFLLEEATTIWIDDSRLYSQEIEDFIVHDQVPDGYPRDFFVQLFEGYRLGMEKKKKDGGKRTADYTCYDFPCEYHEHSNKREWQTCSPRPKSGNLGLSTSWTQLSDPLTLFEDYY</sequence>
<dbReference type="Gene3D" id="3.30.710.10">
    <property type="entry name" value="Potassium Channel Kv1.1, Chain A"/>
    <property type="match status" value="2"/>
</dbReference>
<accession>A0A4V4KIX5</accession>
<dbReference type="Proteomes" id="UP000310121">
    <property type="component" value="Unassembled WGS sequence"/>
</dbReference>
<dbReference type="PANTHER" id="PTHR47843:SF2">
    <property type="entry name" value="BTB DOMAIN-CONTAINING PROTEIN"/>
    <property type="match status" value="1"/>
</dbReference>
<gene>
    <name evidence="3" type="ORF">D6C90_09962</name>
</gene>
<protein>
    <recommendedName>
        <fullName evidence="2">BTB domain-containing protein</fullName>
    </recommendedName>
</protein>
<dbReference type="SUPFAM" id="SSF54695">
    <property type="entry name" value="POZ domain"/>
    <property type="match status" value="1"/>
</dbReference>
<evidence type="ECO:0000313" key="4">
    <source>
        <dbReference type="Proteomes" id="UP000310121"/>
    </source>
</evidence>
<evidence type="ECO:0000256" key="1">
    <source>
        <dbReference type="SAM" id="MobiDB-lite"/>
    </source>
</evidence>
<feature type="region of interest" description="Disordered" evidence="1">
    <location>
        <begin position="286"/>
        <end position="305"/>
    </location>
</feature>
<dbReference type="EMBL" id="QZBN01001814">
    <property type="protein sequence ID" value="THZ16751.1"/>
    <property type="molecule type" value="Genomic_DNA"/>
</dbReference>
<dbReference type="InterPro" id="IPR011333">
    <property type="entry name" value="SKP1/BTB/POZ_sf"/>
</dbReference>
<name>A0A4V4KIX5_AURPU</name>